<dbReference type="SUPFAM" id="SSF49472">
    <property type="entry name" value="Transthyretin (synonym: prealbumin)"/>
    <property type="match status" value="1"/>
</dbReference>
<name>A0A450UML7_9GAMM</name>
<dbReference type="AlphaFoldDB" id="A0A450UML7"/>
<dbReference type="InterPro" id="IPR036817">
    <property type="entry name" value="Transthyretin/HIU_hydrolase_sf"/>
</dbReference>
<feature type="domain" description="Transthyretin/hydroxyisourate hydrolase" evidence="1">
    <location>
        <begin position="4"/>
        <end position="110"/>
    </location>
</feature>
<dbReference type="PANTHER" id="PTHR10395">
    <property type="entry name" value="URICASE AND TRANSTHYRETIN-RELATED"/>
    <property type="match status" value="1"/>
</dbReference>
<evidence type="ECO:0000259" key="1">
    <source>
        <dbReference type="Pfam" id="PF00576"/>
    </source>
</evidence>
<dbReference type="PANTHER" id="PTHR10395:SF7">
    <property type="entry name" value="5-HYDROXYISOURATE HYDROLASE"/>
    <property type="match status" value="1"/>
</dbReference>
<gene>
    <name evidence="2" type="ORF">BECKLFY1418B_GA0070995_104914</name>
</gene>
<dbReference type="GO" id="GO:0016787">
    <property type="term" value="F:hydrolase activity"/>
    <property type="evidence" value="ECO:0007669"/>
    <property type="project" value="UniProtKB-KW"/>
</dbReference>
<proteinExistence type="predicted"/>
<accession>A0A450UML7</accession>
<sequence length="111" mass="12492">MMNISVHILDMADGRGATEVPIRLEREISPGQSIVVFVGTTLPDGRRMDLLPGEAPMGIYRMIIDSGAYFARRDIVARFPRILITFRADQDVNYHLPVYIGPHAFQTYRGS</sequence>
<protein>
    <submittedName>
        <fullName evidence="2">5-hydroxyisourate hydrolase</fullName>
    </submittedName>
</protein>
<evidence type="ECO:0000313" key="2">
    <source>
        <dbReference type="EMBL" id="VFJ93720.1"/>
    </source>
</evidence>
<dbReference type="EMBL" id="CAADFF010000049">
    <property type="protein sequence ID" value="VFJ93720.1"/>
    <property type="molecule type" value="Genomic_DNA"/>
</dbReference>
<keyword evidence="2" id="KW-0378">Hydrolase</keyword>
<organism evidence="2">
    <name type="scientific">Candidatus Kentrum sp. LFY</name>
    <dbReference type="NCBI Taxonomy" id="2126342"/>
    <lineage>
        <taxon>Bacteria</taxon>
        <taxon>Pseudomonadati</taxon>
        <taxon>Pseudomonadota</taxon>
        <taxon>Gammaproteobacteria</taxon>
        <taxon>Candidatus Kentrum</taxon>
    </lineage>
</organism>
<dbReference type="Pfam" id="PF00576">
    <property type="entry name" value="Transthyretin"/>
    <property type="match status" value="1"/>
</dbReference>
<reference evidence="2" key="1">
    <citation type="submission" date="2019-02" db="EMBL/GenBank/DDBJ databases">
        <authorList>
            <person name="Gruber-Vodicka R. H."/>
            <person name="Seah K. B. B."/>
        </authorList>
    </citation>
    <scope>NUCLEOTIDE SEQUENCE</scope>
    <source>
        <strain evidence="2">BECK_M7</strain>
    </source>
</reference>
<dbReference type="GO" id="GO:0006144">
    <property type="term" value="P:purine nucleobase metabolic process"/>
    <property type="evidence" value="ECO:0007669"/>
    <property type="project" value="TreeGrafter"/>
</dbReference>
<dbReference type="InterPro" id="IPR023416">
    <property type="entry name" value="Transthyretin/HIU_hydrolase_d"/>
</dbReference>
<dbReference type="Gene3D" id="2.60.40.180">
    <property type="entry name" value="Transthyretin/hydroxyisourate hydrolase domain"/>
    <property type="match status" value="1"/>
</dbReference>